<accession>A0A426ZN59</accession>
<evidence type="ECO:0000313" key="2">
    <source>
        <dbReference type="Proteomes" id="UP000287651"/>
    </source>
</evidence>
<protein>
    <submittedName>
        <fullName evidence="1">Uncharacterized protein</fullName>
    </submittedName>
</protein>
<reference evidence="1 2" key="1">
    <citation type="journal article" date="2014" name="Agronomy (Basel)">
        <title>A Draft Genome Sequence for Ensete ventricosum, the Drought-Tolerant Tree Against Hunger.</title>
        <authorList>
            <person name="Harrison J."/>
            <person name="Moore K.A."/>
            <person name="Paszkiewicz K."/>
            <person name="Jones T."/>
            <person name="Grant M."/>
            <person name="Ambacheew D."/>
            <person name="Muzemil S."/>
            <person name="Studholme D.J."/>
        </authorList>
    </citation>
    <scope>NUCLEOTIDE SEQUENCE [LARGE SCALE GENOMIC DNA]</scope>
</reference>
<evidence type="ECO:0000313" key="1">
    <source>
        <dbReference type="EMBL" id="RRT65365.1"/>
    </source>
</evidence>
<dbReference type="EMBL" id="AMZH03005838">
    <property type="protein sequence ID" value="RRT65365.1"/>
    <property type="molecule type" value="Genomic_DNA"/>
</dbReference>
<gene>
    <name evidence="1" type="ORF">B296_00028286</name>
</gene>
<organism evidence="1 2">
    <name type="scientific">Ensete ventricosum</name>
    <name type="common">Abyssinian banana</name>
    <name type="synonym">Musa ensete</name>
    <dbReference type="NCBI Taxonomy" id="4639"/>
    <lineage>
        <taxon>Eukaryota</taxon>
        <taxon>Viridiplantae</taxon>
        <taxon>Streptophyta</taxon>
        <taxon>Embryophyta</taxon>
        <taxon>Tracheophyta</taxon>
        <taxon>Spermatophyta</taxon>
        <taxon>Magnoliopsida</taxon>
        <taxon>Liliopsida</taxon>
        <taxon>Zingiberales</taxon>
        <taxon>Musaceae</taxon>
        <taxon>Ensete</taxon>
    </lineage>
</organism>
<comment type="caution">
    <text evidence="1">The sequence shown here is derived from an EMBL/GenBank/DDBJ whole genome shotgun (WGS) entry which is preliminary data.</text>
</comment>
<name>A0A426ZN59_ENSVE</name>
<sequence>MATVGLQRLGMVGNLSAPSVEVAWARASALTFSRSGPLVNFHASIGLPCRGANATRGRAAHYDIDVSFHRSLRMKGRLVRLPYVSVEVAVVDKVLDLVL</sequence>
<dbReference type="Proteomes" id="UP000287651">
    <property type="component" value="Unassembled WGS sequence"/>
</dbReference>
<dbReference type="AlphaFoldDB" id="A0A426ZN59"/>
<proteinExistence type="predicted"/>